<proteinExistence type="inferred from homology"/>
<gene>
    <name evidence="10 12" type="primary">gyrB</name>
    <name evidence="12" type="ORF">M8H41_14185</name>
</gene>
<dbReference type="PRINTS" id="PR01159">
    <property type="entry name" value="DNAGYRASEB"/>
</dbReference>
<keyword evidence="7 10" id="KW-0799">Topoisomerase</keyword>
<dbReference type="InterPro" id="IPR034160">
    <property type="entry name" value="TOPRIM_GyrB"/>
</dbReference>
<feature type="site" description="Interaction with DNA" evidence="10">
    <location>
        <position position="463"/>
    </location>
</feature>
<dbReference type="EMBL" id="JAMJEV010000011">
    <property type="protein sequence ID" value="MDO0823991.1"/>
    <property type="molecule type" value="Genomic_DNA"/>
</dbReference>
<comment type="similarity">
    <text evidence="2 10">Belongs to the type II topoisomerase GyrB family.</text>
</comment>
<reference evidence="12" key="1">
    <citation type="submission" date="2022-05" db="EMBL/GenBank/DDBJ databases">
        <title>Expanded diversity of anoxic marine methylotrophy in a Black Sea sulfate reducing microorganism.</title>
        <authorList>
            <person name="Fischer P.Q."/>
            <person name="Stams A.J.M."/>
            <person name="Villanueva L."/>
            <person name="Sousa D.Z."/>
        </authorList>
    </citation>
    <scope>NUCLEOTIDE SEQUENCE</scope>
    <source>
        <strain evidence="12">P130</strain>
    </source>
</reference>
<dbReference type="InterPro" id="IPR013759">
    <property type="entry name" value="Topo_IIA_B_C"/>
</dbReference>
<dbReference type="PANTHER" id="PTHR45866:SF1">
    <property type="entry name" value="DNA GYRASE SUBUNIT B, MITOCHONDRIAL"/>
    <property type="match status" value="1"/>
</dbReference>
<dbReference type="PROSITE" id="PS50880">
    <property type="entry name" value="TOPRIM"/>
    <property type="match status" value="1"/>
</dbReference>
<dbReference type="CDD" id="cd03366">
    <property type="entry name" value="TOPRIM_TopoIIA_GyrB"/>
    <property type="match status" value="1"/>
</dbReference>
<evidence type="ECO:0000256" key="5">
    <source>
        <dbReference type="ARBA" id="ARBA00022840"/>
    </source>
</evidence>
<feature type="binding site" evidence="10">
    <location>
        <position position="510"/>
    </location>
    <ligand>
        <name>Mg(2+)</name>
        <dbReference type="ChEBI" id="CHEBI:18420"/>
        <label>2</label>
    </ligand>
</feature>
<dbReference type="SMART" id="SM00433">
    <property type="entry name" value="TOP2c"/>
    <property type="match status" value="1"/>
</dbReference>
<feature type="site" description="Interaction with DNA" evidence="10">
    <location>
        <position position="460"/>
    </location>
</feature>
<dbReference type="InterPro" id="IPR014721">
    <property type="entry name" value="Ribsml_uS5_D2-typ_fold_subgr"/>
</dbReference>
<dbReference type="InterPro" id="IPR018522">
    <property type="entry name" value="TopoIIA_CS"/>
</dbReference>
<dbReference type="InterPro" id="IPR011557">
    <property type="entry name" value="GyrB"/>
</dbReference>
<comment type="miscellaneous">
    <text evidence="10">Few gyrases are as efficient as E.coli at forming negative supercoils. Not all organisms have 2 type II topoisomerases; in organisms with a single type II topoisomerase this enzyme also has to decatenate newly replicated chromosomes.</text>
</comment>
<dbReference type="Gene3D" id="3.30.565.10">
    <property type="entry name" value="Histidine kinase-like ATPase, C-terminal domain"/>
    <property type="match status" value="1"/>
</dbReference>
<comment type="cofactor">
    <cofactor evidence="10">
        <name>Mg(2+)</name>
        <dbReference type="ChEBI" id="CHEBI:18420"/>
    </cofactor>
    <cofactor evidence="10">
        <name>Mn(2+)</name>
        <dbReference type="ChEBI" id="CHEBI:29035"/>
    </cofactor>
    <cofactor evidence="10">
        <name>Ca(2+)</name>
        <dbReference type="ChEBI" id="CHEBI:29108"/>
    </cofactor>
    <text evidence="10">Binds two Mg(2+) per subunit. The magnesium ions form salt bridges with both the protein and the DNA. Can also accept other divalent metal cations, such as Mn(2+) or Ca(2+).</text>
</comment>
<evidence type="ECO:0000256" key="2">
    <source>
        <dbReference type="ARBA" id="ARBA00010708"/>
    </source>
</evidence>
<dbReference type="Pfam" id="PF02518">
    <property type="entry name" value="HATPase_c"/>
    <property type="match status" value="1"/>
</dbReference>
<keyword evidence="9 10" id="KW-0413">Isomerase</keyword>
<dbReference type="PROSITE" id="PS00177">
    <property type="entry name" value="TOPOISOMERASE_II"/>
    <property type="match status" value="1"/>
</dbReference>
<dbReference type="CDD" id="cd00822">
    <property type="entry name" value="TopoII_Trans_DNA_gyrase"/>
    <property type="match status" value="1"/>
</dbReference>
<organism evidence="12 13">
    <name type="scientific">Desulfosporosinus nitroreducens</name>
    <dbReference type="NCBI Taxonomy" id="2018668"/>
    <lineage>
        <taxon>Bacteria</taxon>
        <taxon>Bacillati</taxon>
        <taxon>Bacillota</taxon>
        <taxon>Clostridia</taxon>
        <taxon>Eubacteriales</taxon>
        <taxon>Desulfitobacteriaceae</taxon>
        <taxon>Desulfosporosinus</taxon>
    </lineage>
</organism>
<accession>A0ABT8QRL6</accession>
<dbReference type="SUPFAM" id="SSF54211">
    <property type="entry name" value="Ribosomal protein S5 domain 2-like"/>
    <property type="match status" value="1"/>
</dbReference>
<dbReference type="Gene3D" id="3.40.50.670">
    <property type="match status" value="1"/>
</dbReference>
<evidence type="ECO:0000256" key="6">
    <source>
        <dbReference type="ARBA" id="ARBA00022842"/>
    </source>
</evidence>
<keyword evidence="5 10" id="KW-0067">ATP-binding</keyword>
<comment type="subcellular location">
    <subcellularLocation>
        <location evidence="10">Cytoplasm</location>
    </subcellularLocation>
</comment>
<dbReference type="Pfam" id="PF00986">
    <property type="entry name" value="DNA_gyraseB_C"/>
    <property type="match status" value="1"/>
</dbReference>
<evidence type="ECO:0000256" key="7">
    <source>
        <dbReference type="ARBA" id="ARBA00023029"/>
    </source>
</evidence>
<keyword evidence="10" id="KW-0963">Cytoplasm</keyword>
<evidence type="ECO:0000256" key="10">
    <source>
        <dbReference type="HAMAP-Rule" id="MF_01898"/>
    </source>
</evidence>
<comment type="catalytic activity">
    <reaction evidence="1 10">
        <text>ATP-dependent breakage, passage and rejoining of double-stranded DNA.</text>
        <dbReference type="EC" id="5.6.2.2"/>
    </reaction>
</comment>
<dbReference type="Proteomes" id="UP001176021">
    <property type="component" value="Unassembled WGS sequence"/>
</dbReference>
<dbReference type="InterPro" id="IPR001241">
    <property type="entry name" value="Topo_IIA"/>
</dbReference>
<keyword evidence="6 10" id="KW-0460">Magnesium</keyword>
<evidence type="ECO:0000256" key="3">
    <source>
        <dbReference type="ARBA" id="ARBA00022723"/>
    </source>
</evidence>
<dbReference type="PANTHER" id="PTHR45866">
    <property type="entry name" value="DNA GYRASE/TOPOISOMERASE SUBUNIT B"/>
    <property type="match status" value="1"/>
</dbReference>
<evidence type="ECO:0000259" key="11">
    <source>
        <dbReference type="PROSITE" id="PS50880"/>
    </source>
</evidence>
<comment type="function">
    <text evidence="10">A type II topoisomerase that negatively supercoils closed circular double-stranded (ds) DNA in an ATP-dependent manner to modulate DNA topology and maintain chromosomes in an underwound state. Negative supercoiling favors strand separation, and DNA replication, transcription, recombination and repair, all of which involve strand separation. Also able to catalyze the interconversion of other topological isomers of dsDNA rings, including catenanes and knotted rings. Type II topoisomerases break and join 2 DNA strands simultaneously in an ATP-dependent manner.</text>
</comment>
<dbReference type="InterPro" id="IPR000565">
    <property type="entry name" value="Topo_IIA_B"/>
</dbReference>
<feature type="binding site" evidence="10">
    <location>
        <position position="508"/>
    </location>
    <ligand>
        <name>Mg(2+)</name>
        <dbReference type="ChEBI" id="CHEBI:18420"/>
        <label>2</label>
    </ligand>
</feature>
<dbReference type="InterPro" id="IPR036890">
    <property type="entry name" value="HATPase_C_sf"/>
</dbReference>
<dbReference type="InterPro" id="IPR020568">
    <property type="entry name" value="Ribosomal_Su5_D2-typ_SF"/>
</dbReference>
<dbReference type="SMART" id="SM00387">
    <property type="entry name" value="HATPase_c"/>
    <property type="match status" value="1"/>
</dbReference>
<dbReference type="InterPro" id="IPR013760">
    <property type="entry name" value="Topo_IIA-like_dom_sf"/>
</dbReference>
<dbReference type="Gene3D" id="3.30.230.10">
    <property type="match status" value="1"/>
</dbReference>
<name>A0ABT8QRL6_9FIRM</name>
<dbReference type="SUPFAM" id="SSF55874">
    <property type="entry name" value="ATPase domain of HSP90 chaperone/DNA topoisomerase II/histidine kinase"/>
    <property type="match status" value="1"/>
</dbReference>
<dbReference type="Pfam" id="PF00204">
    <property type="entry name" value="DNA_gyraseB"/>
    <property type="match status" value="1"/>
</dbReference>
<comment type="subunit">
    <text evidence="10">Heterotetramer, composed of two GyrA and two GyrB chains. In the heterotetramer, GyrA contains the active site tyrosine that forms a transient covalent intermediate with DNA, while GyrB binds cofactors and catalyzes ATP hydrolysis.</text>
</comment>
<dbReference type="GO" id="GO:0003918">
    <property type="term" value="F:DNA topoisomerase type II (double strand cut, ATP-hydrolyzing) activity"/>
    <property type="evidence" value="ECO:0007669"/>
    <property type="project" value="UniProtKB-EC"/>
</dbReference>
<keyword evidence="3 10" id="KW-0479">Metal-binding</keyword>
<comment type="caution">
    <text evidence="12">The sequence shown here is derived from an EMBL/GenBank/DDBJ whole genome shotgun (WGS) entry which is preliminary data.</text>
</comment>
<dbReference type="InterPro" id="IPR006171">
    <property type="entry name" value="TOPRIM_dom"/>
</dbReference>
<dbReference type="SUPFAM" id="SSF56719">
    <property type="entry name" value="Type II DNA topoisomerase"/>
    <property type="match status" value="1"/>
</dbReference>
<evidence type="ECO:0000256" key="9">
    <source>
        <dbReference type="ARBA" id="ARBA00023235"/>
    </source>
</evidence>
<dbReference type="NCBIfam" id="NF004189">
    <property type="entry name" value="PRK05644.1"/>
    <property type="match status" value="1"/>
</dbReference>
<evidence type="ECO:0000313" key="13">
    <source>
        <dbReference type="Proteomes" id="UP001176021"/>
    </source>
</evidence>
<evidence type="ECO:0000256" key="8">
    <source>
        <dbReference type="ARBA" id="ARBA00023125"/>
    </source>
</evidence>
<dbReference type="CDD" id="cd16928">
    <property type="entry name" value="HATPase_GyrB-like"/>
    <property type="match status" value="1"/>
</dbReference>
<dbReference type="InterPro" id="IPR013506">
    <property type="entry name" value="Topo_IIA_bsu_dom2"/>
</dbReference>
<dbReference type="InterPro" id="IPR002288">
    <property type="entry name" value="DNA_gyrase_B_C"/>
</dbReference>
<keyword evidence="13" id="KW-1185">Reference proteome</keyword>
<dbReference type="NCBIfam" id="TIGR01059">
    <property type="entry name" value="gyrB"/>
    <property type="match status" value="1"/>
</dbReference>
<dbReference type="PRINTS" id="PR00418">
    <property type="entry name" value="TPI2FAMILY"/>
</dbReference>
<evidence type="ECO:0000256" key="1">
    <source>
        <dbReference type="ARBA" id="ARBA00000185"/>
    </source>
</evidence>
<dbReference type="InterPro" id="IPR003594">
    <property type="entry name" value="HATPase_dom"/>
</dbReference>
<evidence type="ECO:0000256" key="4">
    <source>
        <dbReference type="ARBA" id="ARBA00022741"/>
    </source>
</evidence>
<dbReference type="NCBIfam" id="NF011501">
    <property type="entry name" value="PRK14939.1"/>
    <property type="match status" value="1"/>
</dbReference>
<protein>
    <recommendedName>
        <fullName evidence="10">DNA gyrase subunit B</fullName>
        <ecNumber evidence="10">5.6.2.2</ecNumber>
    </recommendedName>
</protein>
<keyword evidence="4 10" id="KW-0547">Nucleotide-binding</keyword>
<feature type="binding site" evidence="10">
    <location>
        <position position="508"/>
    </location>
    <ligand>
        <name>Mg(2+)</name>
        <dbReference type="ChEBI" id="CHEBI:18420"/>
        <label>1</label>
        <note>catalytic</note>
    </ligand>
</feature>
<dbReference type="HAMAP" id="MF_01898">
    <property type="entry name" value="GyrB"/>
    <property type="match status" value="1"/>
</dbReference>
<evidence type="ECO:0000313" key="12">
    <source>
        <dbReference type="EMBL" id="MDO0823991.1"/>
    </source>
</evidence>
<feature type="domain" description="Toprim" evidence="11">
    <location>
        <begin position="429"/>
        <end position="543"/>
    </location>
</feature>
<dbReference type="RefSeq" id="WP_252468451.1">
    <property type="nucleotide sequence ID" value="NZ_JAMHFY010000006.1"/>
</dbReference>
<keyword evidence="8" id="KW-0238">DNA-binding</keyword>
<dbReference type="EC" id="5.6.2.2" evidence="10"/>
<feature type="binding site" evidence="10">
    <location>
        <position position="435"/>
    </location>
    <ligand>
        <name>Mg(2+)</name>
        <dbReference type="ChEBI" id="CHEBI:18420"/>
        <label>1</label>
        <note>catalytic</note>
    </ligand>
</feature>
<sequence length="644" mass="71926">MQENKELQVQNTGDNYNAGQIEVLEGLEAVRKRPGMYIGTTGPRGLHHLVYEIVDNSIDEALAGYCDKIDVLIHSDNSITVIDNGRGIPVDIHPKTGKPAVEVALTVLHAGGKFGGSESAYKVSGGLHGVGLSVVNALSKWLVVEVSKGGHVYHQEYAKGKPTTELVNIGTTENNGTKISFIPDSEIFEETVYDFDILAHRLRELSFLNKSITINLTDERTNVKETFLHTGGIQDFVMYLNKSKDCLHPQPIYIETTKDNVQVEVCIQYNDSYAENLFSYANNINTQEGGTHEAGFKSALTRVVNDYARKSNMLKAADSNLSGDDIREGLTAVISVKVPDPQFEGQTKTKLGNSEIRGIVDSATGEGLNIFLEENPSIARKFIDKSVQAARARDAARKARELTRRKSALEGTSLPGKLADCSWKEPDLCEMYIVEGDSAGGSAKQGRDRRFQAILPLRGKIINVEKARLDKILGNTEIRAMITAMGTGISDDFDITKARYHKLIIMTDADVDGAHIRTLLLTFFYRYMRPLIENHYVYIAQPPLFKIKKGRDIQYAYSDVELANTLEKIGREKVELQRYKGLGEMNPDQLWETTMDPANRTILRVTMEDAMRTEEMFTVLMGDKVEPRRDFINRYAKDVRNLDT</sequence>
<dbReference type="Pfam" id="PF01751">
    <property type="entry name" value="Toprim"/>
    <property type="match status" value="1"/>
</dbReference>